<dbReference type="AlphaFoldDB" id="A0A7S0LQ28"/>
<dbReference type="Gene3D" id="3.40.30.10">
    <property type="entry name" value="Glutaredoxin"/>
    <property type="match status" value="1"/>
</dbReference>
<gene>
    <name evidence="2" type="ORF">CPEL01642_LOCUS21083</name>
</gene>
<proteinExistence type="predicted"/>
<dbReference type="InterPro" id="IPR001853">
    <property type="entry name" value="DSBA-like_thioredoxin_dom"/>
</dbReference>
<protein>
    <recommendedName>
        <fullName evidence="1">DSBA-like thioredoxin domain-containing protein</fullName>
    </recommendedName>
</protein>
<organism evidence="2">
    <name type="scientific">Coccolithus braarudii</name>
    <dbReference type="NCBI Taxonomy" id="221442"/>
    <lineage>
        <taxon>Eukaryota</taxon>
        <taxon>Haptista</taxon>
        <taxon>Haptophyta</taxon>
        <taxon>Prymnesiophyceae</taxon>
        <taxon>Coccolithales</taxon>
        <taxon>Coccolithaceae</taxon>
        <taxon>Coccolithus</taxon>
    </lineage>
</organism>
<name>A0A7S0LQ28_9EUKA</name>
<dbReference type="PANTHER" id="PTHR13887">
    <property type="entry name" value="GLUTATHIONE S-TRANSFERASE KAPPA"/>
    <property type="match status" value="1"/>
</dbReference>
<dbReference type="SUPFAM" id="SSF52833">
    <property type="entry name" value="Thioredoxin-like"/>
    <property type="match status" value="1"/>
</dbReference>
<reference evidence="2" key="1">
    <citation type="submission" date="2021-01" db="EMBL/GenBank/DDBJ databases">
        <authorList>
            <person name="Corre E."/>
            <person name="Pelletier E."/>
            <person name="Niang G."/>
            <person name="Scheremetjew M."/>
            <person name="Finn R."/>
            <person name="Kale V."/>
            <person name="Holt S."/>
            <person name="Cochrane G."/>
            <person name="Meng A."/>
            <person name="Brown T."/>
            <person name="Cohen L."/>
        </authorList>
    </citation>
    <scope>NUCLEOTIDE SEQUENCE</scope>
    <source>
        <strain evidence="2">PLY182g</strain>
    </source>
</reference>
<dbReference type="PANTHER" id="PTHR13887:SF41">
    <property type="entry name" value="THIOREDOXIN SUPERFAMILY PROTEIN"/>
    <property type="match status" value="1"/>
</dbReference>
<evidence type="ECO:0000313" key="2">
    <source>
        <dbReference type="EMBL" id="CAD8617702.1"/>
    </source>
</evidence>
<dbReference type="InterPro" id="IPR036249">
    <property type="entry name" value="Thioredoxin-like_sf"/>
</dbReference>
<dbReference type="Pfam" id="PF01323">
    <property type="entry name" value="DSBA"/>
    <property type="match status" value="1"/>
</dbReference>
<accession>A0A7S0LQ28</accession>
<dbReference type="GO" id="GO:0016491">
    <property type="term" value="F:oxidoreductase activity"/>
    <property type="evidence" value="ECO:0007669"/>
    <property type="project" value="InterPro"/>
</dbReference>
<dbReference type="EMBL" id="HBEY01044030">
    <property type="protein sequence ID" value="CAD8617702.1"/>
    <property type="molecule type" value="Transcribed_RNA"/>
</dbReference>
<evidence type="ECO:0000259" key="1">
    <source>
        <dbReference type="Pfam" id="PF01323"/>
    </source>
</evidence>
<feature type="domain" description="DSBA-like thioredoxin" evidence="1">
    <location>
        <begin position="55"/>
        <end position="193"/>
    </location>
</feature>
<sequence length="225" mass="25426">MHTVVEQPMVTGRPLVFAVLRVPFFLEPEYTMDESWSESNRERLIRKWGGKAQFEAQKRQHRLKERGQEVGIEHFNLDRKASSTFKSHRLVQWVTKQYGVTKAEALYSELNRRHFEDGEPLNNTEMLLSAAELSGVDRVAAQAFLSTDAGSTEIRAAQQQLRRMGVHSIPTFVIGAQQVVSGAAHSDELVNAFRQIEERGEGAPNSVFGDILGIPQEVLERPLEL</sequence>